<dbReference type="EMBL" id="JAAAXW010001304">
    <property type="protein sequence ID" value="KAF9535895.1"/>
    <property type="molecule type" value="Genomic_DNA"/>
</dbReference>
<reference evidence="1" key="1">
    <citation type="journal article" date="2020" name="Fungal Divers.">
        <title>Resolving the Mortierellaceae phylogeny through synthesis of multi-gene phylogenetics and phylogenomics.</title>
        <authorList>
            <person name="Vandepol N."/>
            <person name="Liber J."/>
            <person name="Desiro A."/>
            <person name="Na H."/>
            <person name="Kennedy M."/>
            <person name="Barry K."/>
            <person name="Grigoriev I.V."/>
            <person name="Miller A.N."/>
            <person name="O'Donnell K."/>
            <person name="Stajich J.E."/>
            <person name="Bonito G."/>
        </authorList>
    </citation>
    <scope>NUCLEOTIDE SEQUENCE</scope>
    <source>
        <strain evidence="1">NRRL 2591</strain>
    </source>
</reference>
<keyword evidence="2" id="KW-1185">Reference proteome</keyword>
<dbReference type="Proteomes" id="UP000723463">
    <property type="component" value="Unassembled WGS sequence"/>
</dbReference>
<sequence>PEDNDVKTPHVGSERKSIVDTSANILLLFVLTLQPLLDGYKPDVYTASAWPYVVYYAWFLMA</sequence>
<name>A0A9P6JX97_9FUNG</name>
<comment type="caution">
    <text evidence="1">The sequence shown here is derived from an EMBL/GenBank/DDBJ whole genome shotgun (WGS) entry which is preliminary data.</text>
</comment>
<feature type="non-terminal residue" evidence="1">
    <location>
        <position position="1"/>
    </location>
</feature>
<feature type="non-terminal residue" evidence="1">
    <location>
        <position position="62"/>
    </location>
</feature>
<evidence type="ECO:0000313" key="1">
    <source>
        <dbReference type="EMBL" id="KAF9535895.1"/>
    </source>
</evidence>
<evidence type="ECO:0000313" key="2">
    <source>
        <dbReference type="Proteomes" id="UP000723463"/>
    </source>
</evidence>
<accession>A0A9P6JX97</accession>
<proteinExistence type="predicted"/>
<organism evidence="1 2">
    <name type="scientific">Mortierella hygrophila</name>
    <dbReference type="NCBI Taxonomy" id="979708"/>
    <lineage>
        <taxon>Eukaryota</taxon>
        <taxon>Fungi</taxon>
        <taxon>Fungi incertae sedis</taxon>
        <taxon>Mucoromycota</taxon>
        <taxon>Mortierellomycotina</taxon>
        <taxon>Mortierellomycetes</taxon>
        <taxon>Mortierellales</taxon>
        <taxon>Mortierellaceae</taxon>
        <taxon>Mortierella</taxon>
    </lineage>
</organism>
<dbReference type="AlphaFoldDB" id="A0A9P6JX97"/>
<protein>
    <submittedName>
        <fullName evidence="1">Uncharacterized protein</fullName>
    </submittedName>
</protein>
<gene>
    <name evidence="1" type="ORF">EC957_001692</name>
</gene>